<evidence type="ECO:0000313" key="8">
    <source>
        <dbReference type="Proteomes" id="UP001050691"/>
    </source>
</evidence>
<evidence type="ECO:0000256" key="5">
    <source>
        <dbReference type="SAM" id="MobiDB-lite"/>
    </source>
</evidence>
<dbReference type="GO" id="GO:0005096">
    <property type="term" value="F:GTPase activator activity"/>
    <property type="evidence" value="ECO:0007669"/>
    <property type="project" value="UniProtKB-KW"/>
</dbReference>
<dbReference type="InterPro" id="IPR038508">
    <property type="entry name" value="ArfGAP_dom_sf"/>
</dbReference>
<dbReference type="Proteomes" id="UP001050691">
    <property type="component" value="Unassembled WGS sequence"/>
</dbReference>
<organism evidence="7 8">
    <name type="scientific">Clathrus columnatus</name>
    <dbReference type="NCBI Taxonomy" id="1419009"/>
    <lineage>
        <taxon>Eukaryota</taxon>
        <taxon>Fungi</taxon>
        <taxon>Dikarya</taxon>
        <taxon>Basidiomycota</taxon>
        <taxon>Agaricomycotina</taxon>
        <taxon>Agaricomycetes</taxon>
        <taxon>Phallomycetidae</taxon>
        <taxon>Phallales</taxon>
        <taxon>Clathraceae</taxon>
        <taxon>Clathrus</taxon>
    </lineage>
</organism>
<protein>
    <recommendedName>
        <fullName evidence="6">Arf-GAP domain-containing protein</fullName>
    </recommendedName>
</protein>
<dbReference type="SMART" id="SM00105">
    <property type="entry name" value="ArfGap"/>
    <property type="match status" value="1"/>
</dbReference>
<evidence type="ECO:0000256" key="4">
    <source>
        <dbReference type="ARBA" id="ARBA00022833"/>
    </source>
</evidence>
<dbReference type="PANTHER" id="PTHR45686">
    <property type="entry name" value="ADP-RIBOSYLATION FACTOR GTPASE ACTIVATING PROTEIN 3, ISOFORM H-RELATED"/>
    <property type="match status" value="1"/>
</dbReference>
<evidence type="ECO:0000256" key="2">
    <source>
        <dbReference type="ARBA" id="ARBA00022723"/>
    </source>
</evidence>
<feature type="domain" description="Arf-GAP" evidence="6">
    <location>
        <begin position="1"/>
        <end position="75"/>
    </location>
</feature>
<keyword evidence="2" id="KW-0479">Metal-binding</keyword>
<dbReference type="Gene3D" id="1.10.220.150">
    <property type="entry name" value="Arf GTPase activating protein"/>
    <property type="match status" value="1"/>
</dbReference>
<reference evidence="7" key="1">
    <citation type="submission" date="2021-10" db="EMBL/GenBank/DDBJ databases">
        <title>De novo Genome Assembly of Clathrus columnatus (Basidiomycota, Fungi) Using Illumina and Nanopore Sequence Data.</title>
        <authorList>
            <person name="Ogiso-Tanaka E."/>
            <person name="Itagaki H."/>
            <person name="Hosoya T."/>
            <person name="Hosaka K."/>
        </authorList>
    </citation>
    <scope>NUCLEOTIDE SEQUENCE</scope>
    <source>
        <strain evidence="7">MO-923</strain>
    </source>
</reference>
<gene>
    <name evidence="7" type="ORF">Clacol_009551</name>
</gene>
<keyword evidence="8" id="KW-1185">Reference proteome</keyword>
<comment type="caution">
    <text evidence="7">The sequence shown here is derived from an EMBL/GenBank/DDBJ whole genome shotgun (WGS) entry which is preliminary data.</text>
</comment>
<feature type="region of interest" description="Disordered" evidence="5">
    <location>
        <begin position="92"/>
        <end position="314"/>
    </location>
</feature>
<keyword evidence="1" id="KW-0343">GTPase activation</keyword>
<accession>A0AAV5AR66</accession>
<dbReference type="InterPro" id="IPR001164">
    <property type="entry name" value="ArfGAP_dom"/>
</dbReference>
<feature type="compositionally biased region" description="Low complexity" evidence="5">
    <location>
        <begin position="135"/>
        <end position="149"/>
    </location>
</feature>
<sequence>MGVHVSFVRSTNLDSWQLTQLRTMKVGGNQAAKDFFTRHGGATIMNDPDSKKKYTHRVADMYKEELAKRVKEDTIRYPNGIYLEGMEVTTSPTVVEDKGDDDDFFSSWDKPKPSPKAPTAKPSPPSIGRAVQSESLLSTPSTASMSSAAVKSTPSTGLRSKLGATRAGSIATSTPSSRPAKLGAKKAATPINFAEAERKAREEEERIKQLGYDRKKEEEEEAARKQAAEQEASMQLGKLAPGVSSPPASIGVNGSKVVNSASKHKPHNSQDLARLGMGMNRLGFGATAPSASSSSKTTKSTPAQDDSTYARETFGSQKAISSDMYFKRDAYDPEVVSEAQSRLQSFQGATSISSNQYFGREEESDFDIQGAPLLSEPGSNLASVESAARELVGRVLSNPDVQNVGESLRNGALKLCCIAPCVE</sequence>
<name>A0AAV5AR66_9AGAM</name>
<dbReference type="InterPro" id="IPR037278">
    <property type="entry name" value="ARFGAP/RecO"/>
</dbReference>
<dbReference type="PANTHER" id="PTHR45686:SF4">
    <property type="entry name" value="ADP-RIBOSYLATION FACTOR GTPASE ACTIVATING PROTEIN 3, ISOFORM H"/>
    <property type="match status" value="1"/>
</dbReference>
<dbReference type="EMBL" id="BPWL01000011">
    <property type="protein sequence ID" value="GJJ15275.1"/>
    <property type="molecule type" value="Genomic_DNA"/>
</dbReference>
<evidence type="ECO:0000259" key="6">
    <source>
        <dbReference type="SMART" id="SM00105"/>
    </source>
</evidence>
<proteinExistence type="predicted"/>
<evidence type="ECO:0000313" key="7">
    <source>
        <dbReference type="EMBL" id="GJJ15275.1"/>
    </source>
</evidence>
<dbReference type="GO" id="GO:0048205">
    <property type="term" value="P:COPI coating of Golgi vesicle"/>
    <property type="evidence" value="ECO:0007669"/>
    <property type="project" value="TreeGrafter"/>
</dbReference>
<keyword evidence="4" id="KW-0862">Zinc</keyword>
<evidence type="ECO:0000256" key="1">
    <source>
        <dbReference type="ARBA" id="ARBA00022468"/>
    </source>
</evidence>
<dbReference type="AlphaFoldDB" id="A0AAV5AR66"/>
<dbReference type="Pfam" id="PF01412">
    <property type="entry name" value="ArfGap"/>
    <property type="match status" value="1"/>
</dbReference>
<keyword evidence="3" id="KW-0863">Zinc-finger</keyword>
<feature type="compositionally biased region" description="Low complexity" evidence="5">
    <location>
        <begin position="286"/>
        <end position="303"/>
    </location>
</feature>
<evidence type="ECO:0000256" key="3">
    <source>
        <dbReference type="ARBA" id="ARBA00022771"/>
    </source>
</evidence>
<dbReference type="GO" id="GO:0008270">
    <property type="term" value="F:zinc ion binding"/>
    <property type="evidence" value="ECO:0007669"/>
    <property type="project" value="UniProtKB-KW"/>
</dbReference>
<feature type="compositionally biased region" description="Basic and acidic residues" evidence="5">
    <location>
        <begin position="195"/>
        <end position="228"/>
    </location>
</feature>
<dbReference type="SUPFAM" id="SSF57863">
    <property type="entry name" value="ArfGap/RecO-like zinc finger"/>
    <property type="match status" value="1"/>
</dbReference>
<dbReference type="GO" id="GO:0000139">
    <property type="term" value="C:Golgi membrane"/>
    <property type="evidence" value="ECO:0007669"/>
    <property type="project" value="GOC"/>
</dbReference>